<evidence type="ECO:0000313" key="1">
    <source>
        <dbReference type="EMBL" id="CBH74369.1"/>
    </source>
</evidence>
<organism evidence="1">
    <name type="scientific">mine drainage metagenome</name>
    <dbReference type="NCBI Taxonomy" id="410659"/>
    <lineage>
        <taxon>unclassified sequences</taxon>
        <taxon>metagenomes</taxon>
        <taxon>ecological metagenomes</taxon>
    </lineage>
</organism>
<dbReference type="AlphaFoldDB" id="E6PD34"/>
<protein>
    <submittedName>
        <fullName evidence="1">Uncharacterized protein</fullName>
    </submittedName>
</protein>
<gene>
    <name evidence="1" type="ORF">CARN1_2256</name>
</gene>
<comment type="caution">
    <text evidence="1">The sequence shown here is derived from an EMBL/GenBank/DDBJ whole genome shotgun (WGS) entry which is preliminary data.</text>
</comment>
<name>E6PD34_9ZZZZ</name>
<sequence>MPLSGISRGRRESEELGYLGKYDSGGGWYGEPVLSHPLDMQLYGVTNVLLGLLKRLTSRHASGQIGCVCRKVPLASLDDHWIFHFQPACR</sequence>
<accession>E6PD34</accession>
<dbReference type="EMBL" id="CABL01000001">
    <property type="protein sequence ID" value="CBH74369.1"/>
    <property type="molecule type" value="Genomic_DNA"/>
</dbReference>
<proteinExistence type="predicted"/>
<reference evidence="1" key="1">
    <citation type="submission" date="2009-10" db="EMBL/GenBank/DDBJ databases">
        <title>Diversity of trophic interactions inside an arsenic-rich microbial ecosystem.</title>
        <authorList>
            <person name="Bertin P.N."/>
            <person name="Heinrich-Salmeron A."/>
            <person name="Pelletier E."/>
            <person name="Goulhen-Chollet F."/>
            <person name="Arsene-Ploetze F."/>
            <person name="Gallien S."/>
            <person name="Calteau A."/>
            <person name="Vallenet D."/>
            <person name="Casiot C."/>
            <person name="Chane-Woon-Ming B."/>
            <person name="Giloteaux L."/>
            <person name="Barakat M."/>
            <person name="Bonnefoy V."/>
            <person name="Bruneel O."/>
            <person name="Chandler M."/>
            <person name="Cleiss J."/>
            <person name="Duran R."/>
            <person name="Elbaz-Poulichet F."/>
            <person name="Fonknechten N."/>
            <person name="Lauga B."/>
            <person name="Mornico D."/>
            <person name="Ortet P."/>
            <person name="Schaeffer C."/>
            <person name="Siguier P."/>
            <person name="Alexander Thil Smith A."/>
            <person name="Van Dorsselaer A."/>
            <person name="Weissenbach J."/>
            <person name="Medigue C."/>
            <person name="Le Paslier D."/>
        </authorList>
    </citation>
    <scope>NUCLEOTIDE SEQUENCE</scope>
</reference>